<reference evidence="5 6" key="1">
    <citation type="submission" date="2015-09" db="EMBL/GenBank/DDBJ databases">
        <title>Draft Genome Sequence of the Strain BR 3267 (Bradyrhizobium yuanmingense) recommended as inoculant for cowpea in Brazil.</title>
        <authorList>
            <person name="Simoes-Araujo J.L."/>
            <person name="Zilli J.E."/>
        </authorList>
    </citation>
    <scope>NUCLEOTIDE SEQUENCE [LARGE SCALE GENOMIC DNA]</scope>
    <source>
        <strain evidence="5 6">BR3267</strain>
    </source>
</reference>
<dbReference type="EMBL" id="LJYF01000012">
    <property type="protein sequence ID" value="KRP99630.1"/>
    <property type="molecule type" value="Genomic_DNA"/>
</dbReference>
<evidence type="ECO:0000259" key="4">
    <source>
        <dbReference type="Pfam" id="PF03167"/>
    </source>
</evidence>
<evidence type="ECO:0000313" key="6">
    <source>
        <dbReference type="Proteomes" id="UP000051380"/>
    </source>
</evidence>
<dbReference type="GO" id="GO:0008263">
    <property type="term" value="F:pyrimidine-specific mismatch base pair DNA N-glycosylase activity"/>
    <property type="evidence" value="ECO:0007669"/>
    <property type="project" value="TreeGrafter"/>
</dbReference>
<proteinExistence type="predicted"/>
<keyword evidence="1" id="KW-0227">DNA damage</keyword>
<dbReference type="SUPFAM" id="SSF52141">
    <property type="entry name" value="Uracil-DNA glycosylase-like"/>
    <property type="match status" value="1"/>
</dbReference>
<dbReference type="Gene3D" id="3.40.470.10">
    <property type="entry name" value="Uracil-DNA glycosylase-like domain"/>
    <property type="match status" value="1"/>
</dbReference>
<dbReference type="InterPro" id="IPR005122">
    <property type="entry name" value="Uracil-DNA_glycosylase-like"/>
</dbReference>
<dbReference type="InterPro" id="IPR036895">
    <property type="entry name" value="Uracil-DNA_glycosylase-like_sf"/>
</dbReference>
<feature type="domain" description="Uracil-DNA glycosylase-like" evidence="4">
    <location>
        <begin position="18"/>
        <end position="175"/>
    </location>
</feature>
<evidence type="ECO:0000256" key="1">
    <source>
        <dbReference type="ARBA" id="ARBA00022763"/>
    </source>
</evidence>
<dbReference type="PANTHER" id="PTHR12159">
    <property type="entry name" value="G/T AND G/U MISMATCH-SPECIFIC DNA GLYCOSYLASE"/>
    <property type="match status" value="1"/>
</dbReference>
<organism evidence="5 6">
    <name type="scientific">Bradyrhizobium yuanmingense</name>
    <dbReference type="NCBI Taxonomy" id="108015"/>
    <lineage>
        <taxon>Bacteria</taxon>
        <taxon>Pseudomonadati</taxon>
        <taxon>Pseudomonadota</taxon>
        <taxon>Alphaproteobacteria</taxon>
        <taxon>Hyphomicrobiales</taxon>
        <taxon>Nitrobacteraceae</taxon>
        <taxon>Bradyrhizobium</taxon>
    </lineage>
</organism>
<dbReference type="Proteomes" id="UP000051380">
    <property type="component" value="Unassembled WGS sequence"/>
</dbReference>
<dbReference type="OrthoDB" id="9799921at2"/>
<dbReference type="Pfam" id="PF03167">
    <property type="entry name" value="UDG"/>
    <property type="match status" value="1"/>
</dbReference>
<comment type="caution">
    <text evidence="5">The sequence shown here is derived from an EMBL/GenBank/DDBJ whole genome shotgun (WGS) entry which is preliminary data.</text>
</comment>
<dbReference type="RefSeq" id="WP_057026964.1">
    <property type="nucleotide sequence ID" value="NZ_LJYF01000012.1"/>
</dbReference>
<dbReference type="CDD" id="cd10028">
    <property type="entry name" value="UDG-F2_TDG_MUG"/>
    <property type="match status" value="1"/>
</dbReference>
<dbReference type="GO" id="GO:0006285">
    <property type="term" value="P:base-excision repair, AP site formation"/>
    <property type="evidence" value="ECO:0007669"/>
    <property type="project" value="InterPro"/>
</dbReference>
<sequence>MNDIESAKRTAEVVSRLPDQLRPNLRLVFVGTAASTRSAEVGHYYAHPGNRFWRAIHEAGITPRRYQPSEFASLIALGIGFTDLCKTGAGMDHQIAVETIDVPGFRAKMEKYRPRTIAFTSKKAASSFYGRPSAAIAPGRQPRDGSWPETFVLPSPSGAASGHWTLGPWRELAAWIAA</sequence>
<dbReference type="PANTHER" id="PTHR12159:SF9">
    <property type="entry name" value="G_T MISMATCH-SPECIFIC THYMINE DNA GLYCOSYLASE"/>
    <property type="match status" value="1"/>
</dbReference>
<dbReference type="InterPro" id="IPR015637">
    <property type="entry name" value="MUG/TDG"/>
</dbReference>
<dbReference type="STRING" id="108015.GA0061099_1001756"/>
<accession>A0A0R3CYQ1</accession>
<dbReference type="GO" id="GO:0004844">
    <property type="term" value="F:uracil DNA N-glycosylase activity"/>
    <property type="evidence" value="ECO:0007669"/>
    <property type="project" value="TreeGrafter"/>
</dbReference>
<keyword evidence="3" id="KW-0234">DNA repair</keyword>
<name>A0A0R3CYQ1_9BRAD</name>
<dbReference type="AlphaFoldDB" id="A0A0R3CYQ1"/>
<gene>
    <name evidence="5" type="ORF">AOQ72_14165</name>
</gene>
<dbReference type="FunFam" id="3.40.470.10:FF:000018">
    <property type="entry name" value="G/U mismatch-specific DNA glycosylase"/>
    <property type="match status" value="1"/>
</dbReference>
<evidence type="ECO:0000256" key="2">
    <source>
        <dbReference type="ARBA" id="ARBA00022801"/>
    </source>
</evidence>
<evidence type="ECO:0000313" key="5">
    <source>
        <dbReference type="EMBL" id="KRP99630.1"/>
    </source>
</evidence>
<keyword evidence="2" id="KW-0378">Hydrolase</keyword>
<evidence type="ECO:0000256" key="3">
    <source>
        <dbReference type="ARBA" id="ARBA00023204"/>
    </source>
</evidence>
<protein>
    <submittedName>
        <fullName evidence="5">Glycosylase</fullName>
    </submittedName>
</protein>